<dbReference type="GO" id="GO:0044423">
    <property type="term" value="C:virion component"/>
    <property type="evidence" value="ECO:0007669"/>
    <property type="project" value="UniProtKB-KW"/>
</dbReference>
<keyword evidence="10" id="KW-0804">Transcription</keyword>
<evidence type="ECO:0000256" key="1">
    <source>
        <dbReference type="ARBA" id="ARBA00022553"/>
    </source>
</evidence>
<keyword evidence="7" id="KW-0805">Transcription regulation</keyword>
<evidence type="ECO:0000256" key="2">
    <source>
        <dbReference type="ARBA" id="ARBA00022562"/>
    </source>
</evidence>
<evidence type="ECO:0000256" key="8">
    <source>
        <dbReference type="ARBA" id="ARBA00023125"/>
    </source>
</evidence>
<evidence type="ECO:0000256" key="6">
    <source>
        <dbReference type="ARBA" id="ARBA00022844"/>
    </source>
</evidence>
<dbReference type="EMBL" id="KJ156523">
    <property type="protein sequence ID" value="AII22562.1"/>
    <property type="molecule type" value="Genomic_DNA"/>
</dbReference>
<evidence type="ECO:0000256" key="3">
    <source>
        <dbReference type="ARBA" id="ARBA00022612"/>
    </source>
</evidence>
<dbReference type="OrthoDB" id="5048at10239"/>
<dbReference type="KEGG" id="vg:20041309"/>
<feature type="compositionally biased region" description="Basic and acidic residues" evidence="12">
    <location>
        <begin position="39"/>
        <end position="54"/>
    </location>
</feature>
<dbReference type="GO" id="GO:0019073">
    <property type="term" value="P:viral DNA genome packaging"/>
    <property type="evidence" value="ECO:0007669"/>
    <property type="project" value="InterPro"/>
</dbReference>
<name>A0A076FT22_9ADEN</name>
<evidence type="ECO:0000313" key="13">
    <source>
        <dbReference type="EMBL" id="AII22562.1"/>
    </source>
</evidence>
<dbReference type="InterPro" id="IPR027417">
    <property type="entry name" value="P-loop_NTPase"/>
</dbReference>
<evidence type="ECO:0000256" key="7">
    <source>
        <dbReference type="ARBA" id="ARBA00023015"/>
    </source>
</evidence>
<keyword evidence="4" id="KW-0547">Nucleotide-binding</keyword>
<keyword evidence="14" id="KW-1185">Reference proteome</keyword>
<keyword evidence="11" id="KW-0231">Viral genome packaging</keyword>
<keyword evidence="6" id="KW-0946">Virion</keyword>
<proteinExistence type="predicted"/>
<keyword evidence="1" id="KW-0597">Phosphoprotein</keyword>
<evidence type="ECO:0000256" key="12">
    <source>
        <dbReference type="SAM" id="MobiDB-lite"/>
    </source>
</evidence>
<evidence type="ECO:0000313" key="14">
    <source>
        <dbReference type="Proteomes" id="UP000133496"/>
    </source>
</evidence>
<keyword evidence="9" id="KW-0010">Activator</keyword>
<dbReference type="RefSeq" id="YP_009051653.1">
    <property type="nucleotide sequence ID" value="NC_024684.1"/>
</dbReference>
<protein>
    <submittedName>
        <fullName evidence="13">Protein IVa2</fullName>
    </submittedName>
</protein>
<dbReference type="InterPro" id="IPR003389">
    <property type="entry name" value="Adeno_IVa2"/>
</dbReference>
<dbReference type="Pfam" id="PF02456">
    <property type="entry name" value="Adeno_IVa2"/>
    <property type="match status" value="1"/>
</dbReference>
<keyword evidence="2" id="KW-1048">Host nucleus</keyword>
<organism evidence="13 14">
    <name type="scientific">Lizard adenovirus 2</name>
    <dbReference type="NCBI Taxonomy" id="874272"/>
    <lineage>
        <taxon>Viruses</taxon>
        <taxon>Varidnaviria</taxon>
        <taxon>Bamfordvirae</taxon>
        <taxon>Preplasmiviricota</taxon>
        <taxon>Polisuviricotina</taxon>
        <taxon>Pharingeaviricetes</taxon>
        <taxon>Rowavirales</taxon>
        <taxon>Adenoviridae</taxon>
        <taxon>Barthadenovirus</taxon>
        <taxon>Barthadenovirus lacertae</taxon>
        <taxon>Lizard atadenovirus A</taxon>
    </lineage>
</organism>
<dbReference type="GeneID" id="20041309"/>
<evidence type="ECO:0000256" key="9">
    <source>
        <dbReference type="ARBA" id="ARBA00023159"/>
    </source>
</evidence>
<accession>A0A076FT22</accession>
<feature type="compositionally biased region" description="Basic and acidic residues" evidence="12">
    <location>
        <begin position="1"/>
        <end position="24"/>
    </location>
</feature>
<dbReference type="SUPFAM" id="SSF52540">
    <property type="entry name" value="P-loop containing nucleoside triphosphate hydrolases"/>
    <property type="match status" value="1"/>
</dbReference>
<evidence type="ECO:0000256" key="11">
    <source>
        <dbReference type="ARBA" id="ARBA00023219"/>
    </source>
</evidence>
<keyword evidence="8" id="KW-0238">DNA-binding</keyword>
<keyword evidence="3" id="KW-1188">Viral release from host cell</keyword>
<dbReference type="GO" id="GO:0003677">
    <property type="term" value="F:DNA binding"/>
    <property type="evidence" value="ECO:0007669"/>
    <property type="project" value="UniProtKB-KW"/>
</dbReference>
<evidence type="ECO:0000256" key="4">
    <source>
        <dbReference type="ARBA" id="ARBA00022741"/>
    </source>
</evidence>
<feature type="region of interest" description="Disordered" evidence="12">
    <location>
        <begin position="1"/>
        <end position="79"/>
    </location>
</feature>
<reference evidence="13 14" key="1">
    <citation type="journal article" date="2014" name="J. Virol.">
        <title>Molecular characterization of a lizard adenovirus reveals the first atadenovirus with two fiber genes and the first adenovirus with either one short or three long fibers per penton.</title>
        <authorList>
            <person name="Penzes J.J."/>
            <person name="Menendez-Conejero R."/>
            <person name="Condezo G.N."/>
            <person name="Ball I."/>
            <person name="Papp T."/>
            <person name="Doszpoly A."/>
            <person name="Paradela A."/>
            <person name="Perez-Berna A.J."/>
            <person name="Lopez-Sanz M."/>
            <person name="Nguyen T.H."/>
            <person name="van Raaij M.J."/>
            <person name="Marschang R.E."/>
            <person name="Harrach B."/>
            <person name="Benko M."/>
            <person name="San Martin C."/>
        </authorList>
    </citation>
    <scope>NUCLEOTIDE SEQUENCE [LARGE SCALE GENOMIC DNA]</scope>
    <source>
        <strain evidence="13">23-06</strain>
    </source>
</reference>
<evidence type="ECO:0000256" key="10">
    <source>
        <dbReference type="ARBA" id="ARBA00023163"/>
    </source>
</evidence>
<dbReference type="GO" id="GO:0005524">
    <property type="term" value="F:ATP binding"/>
    <property type="evidence" value="ECO:0007669"/>
    <property type="project" value="UniProtKB-KW"/>
</dbReference>
<keyword evidence="5" id="KW-0067">ATP-binding</keyword>
<sequence>MEQSFHEKTDGELSVREDEHKENSSECNMECGPVLCSRETTDTGHSTLDRHDNGDGTSPEPRFPSFSLRPEAAQPPPPRTVARESFLGRFITDCLNWRNDVIKIDPSICKDPFPSDDEIFGSLGAHSSLVRELHKLAYRYQKAVNASHPLLQSDGSLKTLNYGVQPFIVTVYGPTGSGKSQFLRNVISSKLIEPAPETIFFVTPERGTVTNEEKLSWEAQCTEGAYNSKCEPITKTFQPTFVNLSFREAVDDENLSIDSPNNIFTKAAKKGPICIIIDECMNQLGACRSISSFFHALPSKIFGRFPACTGYSVLVVLHNMNPRSDRGNIKDLKIQSKCHIISPQLESQQISRFIKNFSFGFPSPLVSVIKDIVDHARMHSKFSWLVYCNVPVKESFRWSYYSPDEQVKPLYIDLQAIMFEACQNIRKVFCKRLYSRISYANKRKWCD</sequence>
<evidence type="ECO:0000256" key="5">
    <source>
        <dbReference type="ARBA" id="ARBA00022840"/>
    </source>
</evidence>
<dbReference type="Proteomes" id="UP000133496">
    <property type="component" value="Segment"/>
</dbReference>